<dbReference type="InterPro" id="IPR026444">
    <property type="entry name" value="Secre_tail"/>
</dbReference>
<dbReference type="EMBL" id="JBHSGP010000014">
    <property type="protein sequence ID" value="MFC4723095.1"/>
    <property type="molecule type" value="Genomic_DNA"/>
</dbReference>
<dbReference type="Pfam" id="PF13385">
    <property type="entry name" value="Laminin_G_3"/>
    <property type="match status" value="1"/>
</dbReference>
<dbReference type="RefSeq" id="WP_387964172.1">
    <property type="nucleotide sequence ID" value="NZ_JBHSGP010000014.1"/>
</dbReference>
<dbReference type="Proteomes" id="UP001595953">
    <property type="component" value="Unassembled WGS sequence"/>
</dbReference>
<gene>
    <name evidence="6" type="ORF">ACFO5O_12235</name>
</gene>
<keyword evidence="7" id="KW-1185">Reference proteome</keyword>
<keyword evidence="1 4" id="KW-0732">Signal</keyword>
<evidence type="ECO:0000256" key="3">
    <source>
        <dbReference type="SAM" id="MobiDB-lite"/>
    </source>
</evidence>
<evidence type="ECO:0000313" key="7">
    <source>
        <dbReference type="Proteomes" id="UP001595953"/>
    </source>
</evidence>
<dbReference type="NCBIfam" id="TIGR04183">
    <property type="entry name" value="Por_Secre_tail"/>
    <property type="match status" value="1"/>
</dbReference>
<comment type="caution">
    <text evidence="6">The sequence shown here is derived from an EMBL/GenBank/DDBJ whole genome shotgun (WGS) entry which is preliminary data.</text>
</comment>
<dbReference type="SMART" id="SM00560">
    <property type="entry name" value="LamGL"/>
    <property type="match status" value="1"/>
</dbReference>
<proteinExistence type="predicted"/>
<dbReference type="InterPro" id="IPR006558">
    <property type="entry name" value="LamG-like"/>
</dbReference>
<evidence type="ECO:0000256" key="2">
    <source>
        <dbReference type="ARBA" id="ARBA00023157"/>
    </source>
</evidence>
<sequence length="1236" mass="133989">MKPTLRFAIALICLFWTSITNSQTCNGSTFLPPATPSNCAYTYTGTGPTGWQNAAGNDIAGPPILGSGVNITANVCILANLNYNFASFKDNTFYVAPGVTFTGNASAIKCTLIIEGTAVFSSTPGTGGTKVYIYPSGSLTLPDTFSVSSNDVVHNAGTLNIGVVNASPIPNVVADLNVSSTFWSYSDSLTVVTGDGNISGTYNNCGLFEVYGDIQTQGSSNFNNDCATYLHGTMKVTGDYTNMGLMYFEGNVELTGPTVFYNAGTMVFYDLVLTNDDIVGIGDRAVIIARNTATLSNRATITNSYFYNSSASPPAGGGFNSVCSNCSLTDVNILIQAIVPNTVEEVLANCGSGVIIDGPHPLATLDFDGVDDYLTTTKFINGLSKVSIMGWVKSDTGNSTNMTIAGEDTGCKLWLQNGNKPALTIKASGVAEKTIYAPSVIKLNEWHHLTGTYDSTTGTLQLFIDGVLVSTGSVGATGNVIANTASSNNSFEIGRRSSNVTNKEYFKGDIDEVRVFNTVVTNDQLRRMVYQEIKSNNGLVRGKIIDKDIVDISSNATIPWSNLLAYYPMTDIISYSRTTDFSSNNRKTYLKNITSIQEQTAPIPYQTKADGAWTTEGTWLHGDVWDIEDVANNKDWSIVQIKNNVTTSNTSKTIGLIIDSNKTLTVNGDNLIQNSWYLELNGTLDLKNDSQLIQTINSDLVTSASGKIMRRQEGAASFYWYNYWGSPVGATGITTLTNNNSASNNANNAKFKTNMLKDHVPAAMQFSSAYNALGKLSTRWMYKFQSGVTYYDWAHVNPNAEIAPGVGYIHKGTGTSNPSQQYVFEGKPNNGTILINVTDKGGPGSAPNTTYTTSLFGNPYPSAIDIHKFIDDNQGVIGGSIQLWQQWSGATHNLYEYDGGYAVVNKLGGVRAYQFVGMEGATNGSQDGTKTPTRYLPVAQGFVVEIVADGVVEFNNDQRVFIKEADADGSYENGSSFFRTNGSGKGKGNEKDKGNGSGNGNGANTSNRMKKLRIELKSVTGSPTRRELLLGFSDETTDGFDYGYDAVNTEVYNSDLNLALEGENYTMLAFAPITDDKVIPLNFKSSEAKNFEIKITEYDNIDPNQKIFLKDNLTGTYANLKGSKAYQFSSEAGDFNNRFEIVFQPEQQSLSTEESGYQFNLIFYNSTTKNLHVKGLDSNVDKLYVINMQGQNVREFFDLQPETLSRGLPISGLSTGVYIVYFKSDNATKTKKIIID</sequence>
<evidence type="ECO:0000256" key="1">
    <source>
        <dbReference type="ARBA" id="ARBA00022729"/>
    </source>
</evidence>
<dbReference type="Gene3D" id="2.60.120.200">
    <property type="match status" value="1"/>
</dbReference>
<evidence type="ECO:0000313" key="6">
    <source>
        <dbReference type="EMBL" id="MFC4723095.1"/>
    </source>
</evidence>
<reference evidence="7" key="1">
    <citation type="journal article" date="2019" name="Int. J. Syst. Evol. Microbiol.">
        <title>The Global Catalogue of Microorganisms (GCM) 10K type strain sequencing project: providing services to taxonomists for standard genome sequencing and annotation.</title>
        <authorList>
            <consortium name="The Broad Institute Genomics Platform"/>
            <consortium name="The Broad Institute Genome Sequencing Center for Infectious Disease"/>
            <person name="Wu L."/>
            <person name="Ma J."/>
        </authorList>
    </citation>
    <scope>NUCLEOTIDE SEQUENCE [LARGE SCALE GENOMIC DNA]</scope>
    <source>
        <strain evidence="7">CCUG 63682</strain>
    </source>
</reference>
<feature type="chain" id="PRO_5046792103" evidence="4">
    <location>
        <begin position="23"/>
        <end position="1236"/>
    </location>
</feature>
<protein>
    <submittedName>
        <fullName evidence="6">LamG-like jellyroll fold domain-containing protein</fullName>
    </submittedName>
</protein>
<feature type="signal peptide" evidence="4">
    <location>
        <begin position="1"/>
        <end position="22"/>
    </location>
</feature>
<dbReference type="SUPFAM" id="SSF49899">
    <property type="entry name" value="Concanavalin A-like lectins/glucanases"/>
    <property type="match status" value="1"/>
</dbReference>
<accession>A0ABV9N815</accession>
<evidence type="ECO:0000256" key="4">
    <source>
        <dbReference type="SAM" id="SignalP"/>
    </source>
</evidence>
<feature type="region of interest" description="Disordered" evidence="3">
    <location>
        <begin position="973"/>
        <end position="1007"/>
    </location>
</feature>
<keyword evidence="2" id="KW-1015">Disulfide bond</keyword>
<evidence type="ECO:0000259" key="5">
    <source>
        <dbReference type="SMART" id="SM00560"/>
    </source>
</evidence>
<organism evidence="6 7">
    <name type="scientific">Geojedonia litorea</name>
    <dbReference type="NCBI Taxonomy" id="1268269"/>
    <lineage>
        <taxon>Bacteria</taxon>
        <taxon>Pseudomonadati</taxon>
        <taxon>Bacteroidota</taxon>
        <taxon>Flavobacteriia</taxon>
        <taxon>Flavobacteriales</taxon>
        <taxon>Flavobacteriaceae</taxon>
        <taxon>Geojedonia</taxon>
    </lineage>
</organism>
<feature type="domain" description="LamG-like jellyroll fold" evidence="5">
    <location>
        <begin position="384"/>
        <end position="523"/>
    </location>
</feature>
<name>A0ABV9N815_9FLAO</name>
<dbReference type="InterPro" id="IPR013320">
    <property type="entry name" value="ConA-like_dom_sf"/>
</dbReference>